<dbReference type="Proteomes" id="UP000095283">
    <property type="component" value="Unplaced"/>
</dbReference>
<keyword evidence="1" id="KW-0812">Transmembrane</keyword>
<dbReference type="PANTHER" id="PTHR11884:SF1">
    <property type="entry name" value="GOLGI APPARATUS PROTEIN 1"/>
    <property type="match status" value="1"/>
</dbReference>
<organism evidence="2 3">
    <name type="scientific">Heterorhabditis bacteriophora</name>
    <name type="common">Entomopathogenic nematode worm</name>
    <dbReference type="NCBI Taxonomy" id="37862"/>
    <lineage>
        <taxon>Eukaryota</taxon>
        <taxon>Metazoa</taxon>
        <taxon>Ecdysozoa</taxon>
        <taxon>Nematoda</taxon>
        <taxon>Chromadorea</taxon>
        <taxon>Rhabditida</taxon>
        <taxon>Rhabditina</taxon>
        <taxon>Rhabditomorpha</taxon>
        <taxon>Strongyloidea</taxon>
        <taxon>Heterorhabditidae</taxon>
        <taxon>Heterorhabditis</taxon>
    </lineage>
</organism>
<evidence type="ECO:0000313" key="3">
    <source>
        <dbReference type="WBParaSite" id="Hba_13192"/>
    </source>
</evidence>
<keyword evidence="1" id="KW-1133">Transmembrane helix</keyword>
<sequence length="175" mass="20108">MSKSCSIEVRRVLHSRAVRVNLIPDIEVSCRDALSEYCSHNVQPMELNRALSKACKPVIMGYCEQFANEEIDHGDVMECLLNNKKACSPDIKKHCKNHGSDNCMLKKCKQDIKDYCSHNGDNVLNCLTNTKILRQLFVRNFNGSIVLYQIFLALFVFSLLYFALIISIYIYYLNI</sequence>
<feature type="transmembrane region" description="Helical" evidence="1">
    <location>
        <begin position="145"/>
        <end position="172"/>
    </location>
</feature>
<accession>A0A1I7X6K0</accession>
<dbReference type="Pfam" id="PF00839">
    <property type="entry name" value="Cys_rich_FGFR"/>
    <property type="match status" value="1"/>
</dbReference>
<evidence type="ECO:0000313" key="2">
    <source>
        <dbReference type="Proteomes" id="UP000095283"/>
    </source>
</evidence>
<evidence type="ECO:0000256" key="1">
    <source>
        <dbReference type="SAM" id="Phobius"/>
    </source>
</evidence>
<dbReference type="InterPro" id="IPR001893">
    <property type="entry name" value="Cys-rich_GLG1_repeat"/>
</dbReference>
<reference evidence="3" key="1">
    <citation type="submission" date="2016-11" db="UniProtKB">
        <authorList>
            <consortium name="WormBaseParasite"/>
        </authorList>
    </citation>
    <scope>IDENTIFICATION</scope>
</reference>
<name>A0A1I7X6K0_HETBA</name>
<dbReference type="AlphaFoldDB" id="A0A1I7X6K0"/>
<dbReference type="InterPro" id="IPR039728">
    <property type="entry name" value="GLG1"/>
</dbReference>
<dbReference type="GO" id="GO:0000139">
    <property type="term" value="C:Golgi membrane"/>
    <property type="evidence" value="ECO:0007669"/>
    <property type="project" value="TreeGrafter"/>
</dbReference>
<dbReference type="WBParaSite" id="Hba_13192">
    <property type="protein sequence ID" value="Hba_13192"/>
    <property type="gene ID" value="Hba_13192"/>
</dbReference>
<keyword evidence="2" id="KW-1185">Reference proteome</keyword>
<dbReference type="GO" id="GO:0017134">
    <property type="term" value="F:fibroblast growth factor binding"/>
    <property type="evidence" value="ECO:0007669"/>
    <property type="project" value="TreeGrafter"/>
</dbReference>
<keyword evidence="1" id="KW-0472">Membrane</keyword>
<protein>
    <submittedName>
        <fullName evidence="3">GDNF domain-containing protein</fullName>
    </submittedName>
</protein>
<proteinExistence type="predicted"/>
<dbReference type="PANTHER" id="PTHR11884">
    <property type="entry name" value="SELECTIN LIGAND RELATED"/>
    <property type="match status" value="1"/>
</dbReference>